<dbReference type="Proteomes" id="UP001470023">
    <property type="component" value="Unassembled WGS sequence"/>
</dbReference>
<keyword evidence="2" id="KW-1185">Reference proteome</keyword>
<comment type="caution">
    <text evidence="1">The sequence shown here is derived from an EMBL/GenBank/DDBJ whole genome shotgun (WGS) entry which is preliminary data.</text>
</comment>
<dbReference type="RefSeq" id="WP_352065096.1">
    <property type="nucleotide sequence ID" value="NZ_JBEPAZ010000041.1"/>
</dbReference>
<reference evidence="1 2" key="1">
    <citation type="submission" date="2024-06" db="EMBL/GenBank/DDBJ databases">
        <title>The Natural Products Discovery Center: Release of the First 8490 Sequenced Strains for Exploring Actinobacteria Biosynthetic Diversity.</title>
        <authorList>
            <person name="Kalkreuter E."/>
            <person name="Kautsar S.A."/>
            <person name="Yang D."/>
            <person name="Bader C.D."/>
            <person name="Teijaro C.N."/>
            <person name="Fluegel L."/>
            <person name="Davis C.M."/>
            <person name="Simpson J.R."/>
            <person name="Lauterbach L."/>
            <person name="Steele A.D."/>
            <person name="Gui C."/>
            <person name="Meng S."/>
            <person name="Li G."/>
            <person name="Viehrig K."/>
            <person name="Ye F."/>
            <person name="Su P."/>
            <person name="Kiefer A.F."/>
            <person name="Nichols A."/>
            <person name="Cepeda A.J."/>
            <person name="Yan W."/>
            <person name="Fan B."/>
            <person name="Jiang Y."/>
            <person name="Adhikari A."/>
            <person name="Zheng C.-J."/>
            <person name="Schuster L."/>
            <person name="Cowan T.M."/>
            <person name="Smanski M.J."/>
            <person name="Chevrette M.G."/>
            <person name="De Carvalho L.P.S."/>
            <person name="Shen B."/>
        </authorList>
    </citation>
    <scope>NUCLEOTIDE SEQUENCE [LARGE SCALE GENOMIC DNA]</scope>
    <source>
        <strain evidence="1 2">NPDC001166</strain>
    </source>
</reference>
<organism evidence="1 2">
    <name type="scientific">Streptomyces sp. 900105245</name>
    <dbReference type="NCBI Taxonomy" id="3154379"/>
    <lineage>
        <taxon>Bacteria</taxon>
        <taxon>Bacillati</taxon>
        <taxon>Actinomycetota</taxon>
        <taxon>Actinomycetes</taxon>
        <taxon>Kitasatosporales</taxon>
        <taxon>Streptomycetaceae</taxon>
        <taxon>Streptomyces</taxon>
    </lineage>
</organism>
<proteinExistence type="predicted"/>
<protein>
    <submittedName>
        <fullName evidence="1">Uncharacterized protein</fullName>
    </submittedName>
</protein>
<sequence length="98" mass="10731">MTTTNERAAREPLTELDALTADAFLGQLAALRQQRDEIDRCIRAYLAYAREFTSPRPYTLTSLAEAAGLSISGVRTAYTHADCAAVARALGREPRSRS</sequence>
<evidence type="ECO:0000313" key="1">
    <source>
        <dbReference type="EMBL" id="MER6432418.1"/>
    </source>
</evidence>
<gene>
    <name evidence="1" type="ORF">ABT272_32550</name>
</gene>
<accession>A0ABV1UFD8</accession>
<name>A0ABV1UFD8_9ACTN</name>
<evidence type="ECO:0000313" key="2">
    <source>
        <dbReference type="Proteomes" id="UP001470023"/>
    </source>
</evidence>
<dbReference type="EMBL" id="JBEPAZ010000041">
    <property type="protein sequence ID" value="MER6432418.1"/>
    <property type="molecule type" value="Genomic_DNA"/>
</dbReference>